<evidence type="ECO:0000259" key="3">
    <source>
        <dbReference type="PROSITE" id="PS50158"/>
    </source>
</evidence>
<evidence type="ECO:0000313" key="5">
    <source>
        <dbReference type="Proteomes" id="UP000095085"/>
    </source>
</evidence>
<dbReference type="EMBL" id="KV454544">
    <property type="protein sequence ID" value="ODV65754.1"/>
    <property type="molecule type" value="Genomic_DNA"/>
</dbReference>
<feature type="compositionally biased region" description="Acidic residues" evidence="2">
    <location>
        <begin position="1"/>
        <end position="10"/>
    </location>
</feature>
<dbReference type="OrthoDB" id="3863715at2759"/>
<dbReference type="RefSeq" id="XP_020074821.1">
    <property type="nucleotide sequence ID" value="XM_020221799.1"/>
</dbReference>
<keyword evidence="1" id="KW-0862">Zinc</keyword>
<sequence length="390" mass="45024">MDSDSSEDVVGETPAAGEGESSDERNEPVSQSKESEEDRINRIVDERVGRIVSSMSQNSGELPQGNQRAKRAKKSKKAKPVEMEETLNDESMSEEENASGYVSKTKSKRRRFYGYSSNKPYEPEVFMAWVNYIDSRYKTLRKNYGSMYDVVEDLTRDEANKWLLNNTTTNEGTSWEEIRKEFICRYIPADYGPFLAKKWETLLQGHDEVARYNAYTMSVISEIRSYEVLTKGIKPPVLNGPLDDEIIKKHYLKGLNIQYLNLIPEGIVTTLPLKRIFEITEGLVEYWNAITCRQKELGLLKVLANNVKWTNNERRHKHQMKLEAPSAKKRTYESSKPQKQYEAKYSKDPMRDVRVPRPETVPKPARNSCFQCGELGHFANVCPKKEERPH</sequence>
<dbReference type="GeneID" id="30996348"/>
<evidence type="ECO:0000313" key="4">
    <source>
        <dbReference type="EMBL" id="ODV65754.1"/>
    </source>
</evidence>
<dbReference type="Pfam" id="PF00098">
    <property type="entry name" value="zf-CCHC"/>
    <property type="match status" value="1"/>
</dbReference>
<dbReference type="InterPro" id="IPR036875">
    <property type="entry name" value="Znf_CCHC_sf"/>
</dbReference>
<dbReference type="SMART" id="SM00343">
    <property type="entry name" value="ZnF_C2HC"/>
    <property type="match status" value="1"/>
</dbReference>
<accession>A0A1E4REQ8</accession>
<organism evidence="4 5">
    <name type="scientific">Hyphopichia burtonii NRRL Y-1933</name>
    <dbReference type="NCBI Taxonomy" id="984485"/>
    <lineage>
        <taxon>Eukaryota</taxon>
        <taxon>Fungi</taxon>
        <taxon>Dikarya</taxon>
        <taxon>Ascomycota</taxon>
        <taxon>Saccharomycotina</taxon>
        <taxon>Pichiomycetes</taxon>
        <taxon>Debaryomycetaceae</taxon>
        <taxon>Hyphopichia</taxon>
    </lineage>
</organism>
<feature type="compositionally biased region" description="Basic residues" evidence="2">
    <location>
        <begin position="68"/>
        <end position="78"/>
    </location>
</feature>
<dbReference type="GO" id="GO:0008270">
    <property type="term" value="F:zinc ion binding"/>
    <property type="evidence" value="ECO:0007669"/>
    <property type="project" value="UniProtKB-KW"/>
</dbReference>
<gene>
    <name evidence="4" type="ORF">HYPBUDRAFT_153910</name>
</gene>
<feature type="domain" description="CCHC-type" evidence="3">
    <location>
        <begin position="369"/>
        <end position="384"/>
    </location>
</feature>
<proteinExistence type="predicted"/>
<name>A0A1E4REQ8_9ASCO</name>
<feature type="compositionally biased region" description="Acidic residues" evidence="2">
    <location>
        <begin position="83"/>
        <end position="97"/>
    </location>
</feature>
<keyword evidence="1" id="KW-0863">Zinc-finger</keyword>
<dbReference type="SUPFAM" id="SSF57756">
    <property type="entry name" value="Retrovirus zinc finger-like domains"/>
    <property type="match status" value="1"/>
</dbReference>
<feature type="compositionally biased region" description="Basic and acidic residues" evidence="2">
    <location>
        <begin position="339"/>
        <end position="357"/>
    </location>
</feature>
<dbReference type="InterPro" id="IPR001878">
    <property type="entry name" value="Znf_CCHC"/>
</dbReference>
<dbReference type="Proteomes" id="UP000095085">
    <property type="component" value="Unassembled WGS sequence"/>
</dbReference>
<protein>
    <recommendedName>
        <fullName evidence="3">CCHC-type domain-containing protein</fullName>
    </recommendedName>
</protein>
<dbReference type="Gene3D" id="4.10.60.10">
    <property type="entry name" value="Zinc finger, CCHC-type"/>
    <property type="match status" value="1"/>
</dbReference>
<evidence type="ECO:0000256" key="1">
    <source>
        <dbReference type="PROSITE-ProRule" id="PRU00047"/>
    </source>
</evidence>
<feature type="compositionally biased region" description="Basic and acidic residues" evidence="2">
    <location>
        <begin position="22"/>
        <end position="49"/>
    </location>
</feature>
<dbReference type="AlphaFoldDB" id="A0A1E4REQ8"/>
<keyword evidence="5" id="KW-1185">Reference proteome</keyword>
<dbReference type="Pfam" id="PF03732">
    <property type="entry name" value="Retrotrans_gag"/>
    <property type="match status" value="1"/>
</dbReference>
<dbReference type="InterPro" id="IPR005162">
    <property type="entry name" value="Retrotrans_gag_dom"/>
</dbReference>
<reference evidence="5" key="1">
    <citation type="submission" date="2016-05" db="EMBL/GenBank/DDBJ databases">
        <title>Comparative genomics of biotechnologically important yeasts.</title>
        <authorList>
            <consortium name="DOE Joint Genome Institute"/>
            <person name="Riley R."/>
            <person name="Haridas S."/>
            <person name="Wolfe K.H."/>
            <person name="Lopes M.R."/>
            <person name="Hittinger C.T."/>
            <person name="Goker M."/>
            <person name="Salamov A."/>
            <person name="Wisecaver J."/>
            <person name="Long T.M."/>
            <person name="Aerts A.L."/>
            <person name="Barry K."/>
            <person name="Choi C."/>
            <person name="Clum A."/>
            <person name="Coughlan A.Y."/>
            <person name="Deshpande S."/>
            <person name="Douglass A.P."/>
            <person name="Hanson S.J."/>
            <person name="Klenk H.-P."/>
            <person name="Labutti K."/>
            <person name="Lapidus A."/>
            <person name="Lindquist E."/>
            <person name="Lipzen A."/>
            <person name="Meier-Kolthoff J.P."/>
            <person name="Ohm R.A."/>
            <person name="Otillar R.P."/>
            <person name="Pangilinan J."/>
            <person name="Peng Y."/>
            <person name="Rokas A."/>
            <person name="Rosa C.A."/>
            <person name="Scheuner C."/>
            <person name="Sibirny A.A."/>
            <person name="Slot J.C."/>
            <person name="Stielow J.B."/>
            <person name="Sun H."/>
            <person name="Kurtzman C.P."/>
            <person name="Blackwell M."/>
            <person name="Grigoriev I.V."/>
            <person name="Jeffries T.W."/>
        </authorList>
    </citation>
    <scope>NUCLEOTIDE SEQUENCE [LARGE SCALE GENOMIC DNA]</scope>
    <source>
        <strain evidence="5">NRRL Y-1933</strain>
    </source>
</reference>
<evidence type="ECO:0000256" key="2">
    <source>
        <dbReference type="SAM" id="MobiDB-lite"/>
    </source>
</evidence>
<feature type="region of interest" description="Disordered" evidence="2">
    <location>
        <begin position="1"/>
        <end position="103"/>
    </location>
</feature>
<feature type="compositionally biased region" description="Polar residues" evidence="2">
    <location>
        <begin position="53"/>
        <end position="67"/>
    </location>
</feature>
<dbReference type="GO" id="GO:0003676">
    <property type="term" value="F:nucleic acid binding"/>
    <property type="evidence" value="ECO:0007669"/>
    <property type="project" value="InterPro"/>
</dbReference>
<keyword evidence="1" id="KW-0479">Metal-binding</keyword>
<dbReference type="PROSITE" id="PS50158">
    <property type="entry name" value="ZF_CCHC"/>
    <property type="match status" value="1"/>
</dbReference>
<feature type="region of interest" description="Disordered" evidence="2">
    <location>
        <begin position="314"/>
        <end position="361"/>
    </location>
</feature>